<protein>
    <submittedName>
        <fullName evidence="2">Acyl-CoA N-acyltransferase</fullName>
    </submittedName>
</protein>
<keyword evidence="2" id="KW-0012">Acyltransferase</keyword>
<evidence type="ECO:0000313" key="2">
    <source>
        <dbReference type="EMBL" id="GER33208.1"/>
    </source>
</evidence>
<dbReference type="EMBL" id="BKCP01004705">
    <property type="protein sequence ID" value="GER33208.1"/>
    <property type="molecule type" value="Genomic_DNA"/>
</dbReference>
<name>A0A5A7PKN0_STRAF</name>
<dbReference type="GO" id="GO:0016746">
    <property type="term" value="F:acyltransferase activity"/>
    <property type="evidence" value="ECO:0007669"/>
    <property type="project" value="UniProtKB-KW"/>
</dbReference>
<accession>A0A5A7PKN0</accession>
<organism evidence="2 3">
    <name type="scientific">Striga asiatica</name>
    <name type="common">Asiatic witchweed</name>
    <name type="synonym">Buchnera asiatica</name>
    <dbReference type="NCBI Taxonomy" id="4170"/>
    <lineage>
        <taxon>Eukaryota</taxon>
        <taxon>Viridiplantae</taxon>
        <taxon>Streptophyta</taxon>
        <taxon>Embryophyta</taxon>
        <taxon>Tracheophyta</taxon>
        <taxon>Spermatophyta</taxon>
        <taxon>Magnoliopsida</taxon>
        <taxon>eudicotyledons</taxon>
        <taxon>Gunneridae</taxon>
        <taxon>Pentapetalae</taxon>
        <taxon>asterids</taxon>
        <taxon>lamiids</taxon>
        <taxon>Lamiales</taxon>
        <taxon>Orobanchaceae</taxon>
        <taxon>Buchnereae</taxon>
        <taxon>Striga</taxon>
    </lineage>
</organism>
<gene>
    <name evidence="2" type="ORF">STAS_09320</name>
</gene>
<dbReference type="Proteomes" id="UP000325081">
    <property type="component" value="Unassembled WGS sequence"/>
</dbReference>
<evidence type="ECO:0000313" key="3">
    <source>
        <dbReference type="Proteomes" id="UP000325081"/>
    </source>
</evidence>
<proteinExistence type="predicted"/>
<evidence type="ECO:0000256" key="1">
    <source>
        <dbReference type="SAM" id="MobiDB-lite"/>
    </source>
</evidence>
<sequence length="121" mass="13053">MVVGCHEFRPRDSSAAVVRGSSEVGSWLGVRKKLCRCRLMRVADENSSNLIHTDNDGGEDDLRAGRYNSPTSRHRLSAAKDSTAAGENAVDGLLAMGYSCGGYLAGDEGRSDFSRMEILLD</sequence>
<keyword evidence="2" id="KW-0808">Transferase</keyword>
<keyword evidence="3" id="KW-1185">Reference proteome</keyword>
<reference evidence="3" key="1">
    <citation type="journal article" date="2019" name="Curr. Biol.">
        <title>Genome Sequence of Striga asiatica Provides Insight into the Evolution of Plant Parasitism.</title>
        <authorList>
            <person name="Yoshida S."/>
            <person name="Kim S."/>
            <person name="Wafula E.K."/>
            <person name="Tanskanen J."/>
            <person name="Kim Y.M."/>
            <person name="Honaas L."/>
            <person name="Yang Z."/>
            <person name="Spallek T."/>
            <person name="Conn C.E."/>
            <person name="Ichihashi Y."/>
            <person name="Cheong K."/>
            <person name="Cui S."/>
            <person name="Der J.P."/>
            <person name="Gundlach H."/>
            <person name="Jiao Y."/>
            <person name="Hori C."/>
            <person name="Ishida J.K."/>
            <person name="Kasahara H."/>
            <person name="Kiba T."/>
            <person name="Kim M.S."/>
            <person name="Koo N."/>
            <person name="Laohavisit A."/>
            <person name="Lee Y.H."/>
            <person name="Lumba S."/>
            <person name="McCourt P."/>
            <person name="Mortimer J.C."/>
            <person name="Mutuku J.M."/>
            <person name="Nomura T."/>
            <person name="Sasaki-Sekimoto Y."/>
            <person name="Seto Y."/>
            <person name="Wang Y."/>
            <person name="Wakatake T."/>
            <person name="Sakakibara H."/>
            <person name="Demura T."/>
            <person name="Yamaguchi S."/>
            <person name="Yoneyama K."/>
            <person name="Manabe R.I."/>
            <person name="Nelson D.C."/>
            <person name="Schulman A.H."/>
            <person name="Timko M.P."/>
            <person name="dePamphilis C.W."/>
            <person name="Choi D."/>
            <person name="Shirasu K."/>
        </authorList>
    </citation>
    <scope>NUCLEOTIDE SEQUENCE [LARGE SCALE GENOMIC DNA]</scope>
    <source>
        <strain evidence="3">cv. UVA1</strain>
    </source>
</reference>
<feature type="region of interest" description="Disordered" evidence="1">
    <location>
        <begin position="48"/>
        <end position="81"/>
    </location>
</feature>
<dbReference type="AlphaFoldDB" id="A0A5A7PKN0"/>
<comment type="caution">
    <text evidence="2">The sequence shown here is derived from an EMBL/GenBank/DDBJ whole genome shotgun (WGS) entry which is preliminary data.</text>
</comment>